<dbReference type="GO" id="GO:0005776">
    <property type="term" value="C:autophagosome"/>
    <property type="evidence" value="ECO:0007669"/>
    <property type="project" value="UniProtKB-SubCell"/>
</dbReference>
<evidence type="ECO:0000256" key="12">
    <source>
        <dbReference type="ARBA" id="ARBA00023018"/>
    </source>
</evidence>
<proteinExistence type="inferred from homology"/>
<dbReference type="InterPro" id="IPR044234">
    <property type="entry name" value="TMEM230"/>
</dbReference>
<dbReference type="Proteomes" id="UP001347796">
    <property type="component" value="Unassembled WGS sequence"/>
</dbReference>
<evidence type="ECO:0000313" key="19">
    <source>
        <dbReference type="EMBL" id="KAK6186269.1"/>
    </source>
</evidence>
<keyword evidence="9 18" id="KW-0812">Transmembrane</keyword>
<keyword evidence="14 18" id="KW-0472">Membrane</keyword>
<evidence type="ECO:0000256" key="3">
    <source>
        <dbReference type="ARBA" id="ARBA00004234"/>
    </source>
</evidence>
<keyword evidence="20" id="KW-1185">Reference proteome</keyword>
<evidence type="ECO:0000256" key="16">
    <source>
        <dbReference type="ARBA" id="ARBA00024003"/>
    </source>
</evidence>
<evidence type="ECO:0000256" key="10">
    <source>
        <dbReference type="ARBA" id="ARBA00022753"/>
    </source>
</evidence>
<comment type="function">
    <text evidence="16">Involved in trafficking and recycling of synaptic vesicles.</text>
</comment>
<feature type="transmembrane region" description="Helical" evidence="18">
    <location>
        <begin position="78"/>
        <end position="96"/>
    </location>
</feature>
<evidence type="ECO:0000256" key="4">
    <source>
        <dbReference type="ARBA" id="ARBA00004412"/>
    </source>
</evidence>
<evidence type="ECO:0000256" key="5">
    <source>
        <dbReference type="ARBA" id="ARBA00004419"/>
    </source>
</evidence>
<comment type="caution">
    <text evidence="19">The sequence shown here is derived from an EMBL/GenBank/DDBJ whole genome shotgun (WGS) entry which is preliminary data.</text>
</comment>
<evidence type="ECO:0000256" key="8">
    <source>
        <dbReference type="ARBA" id="ARBA00007743"/>
    </source>
</evidence>
<name>A0AAN8PYS6_PATCE</name>
<evidence type="ECO:0000256" key="6">
    <source>
        <dbReference type="ARBA" id="ARBA00004601"/>
    </source>
</evidence>
<dbReference type="PANTHER" id="PTHR15664:SF6">
    <property type="entry name" value="TRANSMEMBRANE PROTEIN 230"/>
    <property type="match status" value="1"/>
</dbReference>
<dbReference type="GO" id="GO:0016020">
    <property type="term" value="C:membrane"/>
    <property type="evidence" value="ECO:0007669"/>
    <property type="project" value="UniProtKB-SubCell"/>
</dbReference>
<comment type="subcellular location">
    <subcellularLocation>
        <location evidence="5">Cytoplasmic vesicle</location>
        <location evidence="5">Autophagosome</location>
    </subcellularLocation>
    <subcellularLocation>
        <location evidence="3">Cytoplasmic vesicle</location>
        <location evidence="3">Secretory vesicle</location>
        <location evidence="3">Synaptic vesicle</location>
    </subcellularLocation>
    <subcellularLocation>
        <location evidence="4">Early endosome</location>
    </subcellularLocation>
    <subcellularLocation>
        <location evidence="6">Golgi apparatus</location>
        <location evidence="6">trans-Golgi network</location>
    </subcellularLocation>
    <subcellularLocation>
        <location evidence="7">Late endosome</location>
    </subcellularLocation>
    <subcellularLocation>
        <location evidence="1">Membrane</location>
        <topology evidence="1">Multi-pass membrane protein</topology>
    </subcellularLocation>
    <subcellularLocation>
        <location evidence="2">Recycling endosome</location>
    </subcellularLocation>
</comment>
<sequence>MPRRQLIGSTPSAAAQYHRLKRANNEGFIDLQFEKPPPKIPYKAIFLALGLFLVGSILIILGALLLTGYINAKYADRTWPILIMGSLMFIPGIYHVRIAYYAYKEYDGYSYEDIPEFD</sequence>
<dbReference type="Pfam" id="PF05915">
    <property type="entry name" value="TMEM_230_134"/>
    <property type="match status" value="1"/>
</dbReference>
<gene>
    <name evidence="19" type="ORF">SNE40_008339</name>
</gene>
<dbReference type="GO" id="GO:0005769">
    <property type="term" value="C:early endosome"/>
    <property type="evidence" value="ECO:0007669"/>
    <property type="project" value="UniProtKB-SubCell"/>
</dbReference>
<keyword evidence="11 18" id="KW-1133">Transmembrane helix</keyword>
<dbReference type="InterPro" id="IPR008590">
    <property type="entry name" value="TMEM_230/134"/>
</dbReference>
<evidence type="ECO:0000256" key="13">
    <source>
        <dbReference type="ARBA" id="ARBA00023034"/>
    </source>
</evidence>
<dbReference type="AlphaFoldDB" id="A0AAN8PYS6"/>
<dbReference type="GO" id="GO:0008021">
    <property type="term" value="C:synaptic vesicle"/>
    <property type="evidence" value="ECO:0007669"/>
    <property type="project" value="UniProtKB-SubCell"/>
</dbReference>
<evidence type="ECO:0000256" key="18">
    <source>
        <dbReference type="SAM" id="Phobius"/>
    </source>
</evidence>
<evidence type="ECO:0000256" key="11">
    <source>
        <dbReference type="ARBA" id="ARBA00022989"/>
    </source>
</evidence>
<evidence type="ECO:0000256" key="7">
    <source>
        <dbReference type="ARBA" id="ARBA00004603"/>
    </source>
</evidence>
<feature type="transmembrane region" description="Helical" evidence="18">
    <location>
        <begin position="44"/>
        <end position="66"/>
    </location>
</feature>
<evidence type="ECO:0000256" key="1">
    <source>
        <dbReference type="ARBA" id="ARBA00004141"/>
    </source>
</evidence>
<comment type="similarity">
    <text evidence="8">Belongs to the TMEM134/TMEM230 family.</text>
</comment>
<dbReference type="PANTHER" id="PTHR15664">
    <property type="entry name" value="C20ORF30 PROTEIN"/>
    <property type="match status" value="1"/>
</dbReference>
<keyword evidence="12" id="KW-0770">Synapse</keyword>
<evidence type="ECO:0000256" key="14">
    <source>
        <dbReference type="ARBA" id="ARBA00023136"/>
    </source>
</evidence>
<evidence type="ECO:0000256" key="15">
    <source>
        <dbReference type="ARBA" id="ARBA00023329"/>
    </source>
</evidence>
<dbReference type="GO" id="GO:0005770">
    <property type="term" value="C:late endosome"/>
    <property type="evidence" value="ECO:0007669"/>
    <property type="project" value="UniProtKB-SubCell"/>
</dbReference>
<keyword evidence="10" id="KW-0967">Endosome</keyword>
<dbReference type="GO" id="GO:0055037">
    <property type="term" value="C:recycling endosome"/>
    <property type="evidence" value="ECO:0007669"/>
    <property type="project" value="UniProtKB-SubCell"/>
</dbReference>
<organism evidence="19 20">
    <name type="scientific">Patella caerulea</name>
    <name type="common">Rayed Mediterranean limpet</name>
    <dbReference type="NCBI Taxonomy" id="87958"/>
    <lineage>
        <taxon>Eukaryota</taxon>
        <taxon>Metazoa</taxon>
        <taxon>Spiralia</taxon>
        <taxon>Lophotrochozoa</taxon>
        <taxon>Mollusca</taxon>
        <taxon>Gastropoda</taxon>
        <taxon>Patellogastropoda</taxon>
        <taxon>Patelloidea</taxon>
        <taxon>Patellidae</taxon>
        <taxon>Patella</taxon>
    </lineage>
</organism>
<keyword evidence="13" id="KW-0333">Golgi apparatus</keyword>
<evidence type="ECO:0000256" key="2">
    <source>
        <dbReference type="ARBA" id="ARBA00004172"/>
    </source>
</evidence>
<evidence type="ECO:0000256" key="9">
    <source>
        <dbReference type="ARBA" id="ARBA00022692"/>
    </source>
</evidence>
<dbReference type="GO" id="GO:0005794">
    <property type="term" value="C:Golgi apparatus"/>
    <property type="evidence" value="ECO:0007669"/>
    <property type="project" value="UniProtKB-SubCell"/>
</dbReference>
<accession>A0AAN8PYS6</accession>
<evidence type="ECO:0000256" key="17">
    <source>
        <dbReference type="ARBA" id="ARBA00024088"/>
    </source>
</evidence>
<keyword evidence="15" id="KW-0968">Cytoplasmic vesicle</keyword>
<reference evidence="19 20" key="1">
    <citation type="submission" date="2024-01" db="EMBL/GenBank/DDBJ databases">
        <title>The genome of the rayed Mediterranean limpet Patella caerulea (Linnaeus, 1758).</title>
        <authorList>
            <person name="Anh-Thu Weber A."/>
            <person name="Halstead-Nussloch G."/>
        </authorList>
    </citation>
    <scope>NUCLEOTIDE SEQUENCE [LARGE SCALE GENOMIC DNA]</scope>
    <source>
        <strain evidence="19">AATW-2023a</strain>
        <tissue evidence="19">Whole specimen</tissue>
    </source>
</reference>
<evidence type="ECO:0000313" key="20">
    <source>
        <dbReference type="Proteomes" id="UP001347796"/>
    </source>
</evidence>
<protein>
    <recommendedName>
        <fullName evidence="17">Transmembrane protein 230</fullName>
    </recommendedName>
</protein>
<dbReference type="EMBL" id="JAZGQO010000006">
    <property type="protein sequence ID" value="KAK6186269.1"/>
    <property type="molecule type" value="Genomic_DNA"/>
</dbReference>